<protein>
    <recommendedName>
        <fullName evidence="3">DDE Tnp4 domain-containing protein</fullName>
    </recommendedName>
</protein>
<comment type="caution">
    <text evidence="1">The sequence shown here is derived from an EMBL/GenBank/DDBJ whole genome shotgun (WGS) entry which is preliminary data.</text>
</comment>
<dbReference type="EMBL" id="VTPC01001286">
    <property type="protein sequence ID" value="KAF2902480.1"/>
    <property type="molecule type" value="Genomic_DNA"/>
</dbReference>
<dbReference type="OrthoDB" id="2570778at2759"/>
<evidence type="ECO:0008006" key="3">
    <source>
        <dbReference type="Google" id="ProtNLM"/>
    </source>
</evidence>
<keyword evidence="2" id="KW-1185">Reference proteome</keyword>
<gene>
    <name evidence="1" type="ORF">ILUMI_03705</name>
</gene>
<organism evidence="1 2">
    <name type="scientific">Ignelater luminosus</name>
    <name type="common">Cucubano</name>
    <name type="synonym">Pyrophorus luminosus</name>
    <dbReference type="NCBI Taxonomy" id="2038154"/>
    <lineage>
        <taxon>Eukaryota</taxon>
        <taxon>Metazoa</taxon>
        <taxon>Ecdysozoa</taxon>
        <taxon>Arthropoda</taxon>
        <taxon>Hexapoda</taxon>
        <taxon>Insecta</taxon>
        <taxon>Pterygota</taxon>
        <taxon>Neoptera</taxon>
        <taxon>Endopterygota</taxon>
        <taxon>Coleoptera</taxon>
        <taxon>Polyphaga</taxon>
        <taxon>Elateriformia</taxon>
        <taxon>Elateroidea</taxon>
        <taxon>Elateridae</taxon>
        <taxon>Agrypninae</taxon>
        <taxon>Pyrophorini</taxon>
        <taxon>Ignelater</taxon>
    </lineage>
</organism>
<dbReference type="AlphaFoldDB" id="A0A8K0DAA2"/>
<proteinExistence type="predicted"/>
<reference evidence="1" key="1">
    <citation type="submission" date="2019-08" db="EMBL/GenBank/DDBJ databases">
        <title>The genome of the North American firefly Photinus pyralis.</title>
        <authorList>
            <consortium name="Photinus pyralis genome working group"/>
            <person name="Fallon T.R."/>
            <person name="Sander Lower S.E."/>
            <person name="Weng J.-K."/>
        </authorList>
    </citation>
    <scope>NUCLEOTIDE SEQUENCE</scope>
    <source>
        <strain evidence="1">TRF0915ILg1</strain>
        <tissue evidence="1">Whole body</tissue>
    </source>
</reference>
<evidence type="ECO:0000313" key="1">
    <source>
        <dbReference type="EMBL" id="KAF2902480.1"/>
    </source>
</evidence>
<sequence length="113" mass="13152">MVEYFIKVLSKALSHNTIHFPNASALPGQENFTQYVLVADDAFPLSEYLMKPYPKRGLITDVEFLITARGTIEHAFGILENRFRIREDYIESLFEDNREVKKIEEQKERTGPD</sequence>
<dbReference type="Proteomes" id="UP000801492">
    <property type="component" value="Unassembled WGS sequence"/>
</dbReference>
<evidence type="ECO:0000313" key="2">
    <source>
        <dbReference type="Proteomes" id="UP000801492"/>
    </source>
</evidence>
<accession>A0A8K0DAA2</accession>
<name>A0A8K0DAA2_IGNLU</name>